<reference evidence="1" key="2">
    <citation type="submission" date="2020-09" db="EMBL/GenBank/DDBJ databases">
        <authorList>
            <person name="Sun Q."/>
            <person name="Ohkuma M."/>
        </authorList>
    </citation>
    <scope>NUCLEOTIDE SEQUENCE</scope>
    <source>
        <strain evidence="1">JCM 3090</strain>
    </source>
</reference>
<dbReference type="InterPro" id="IPR036291">
    <property type="entry name" value="NAD(P)-bd_dom_sf"/>
</dbReference>
<dbReference type="EMBL" id="BMQB01000003">
    <property type="protein sequence ID" value="GGJ88340.1"/>
    <property type="molecule type" value="Genomic_DNA"/>
</dbReference>
<name>A0A8J3B1R8_9ACTN</name>
<dbReference type="Gene3D" id="3.40.50.720">
    <property type="entry name" value="NAD(P)-binding Rossmann-like Domain"/>
    <property type="match status" value="1"/>
</dbReference>
<sequence length="296" mass="31519">MAPVCAVTRTVVLLGASGRLGTAALPLYLAAGFEVVAVSRTRPEALQNGLWIAADLADHRDQVRMVTAVDRLTAGHRHVWLVDSALDRSGVDAMRRSIDGVTTTVLRLHSHLAARSRWCGLIAASTTAVLAPGLLQTPYGLAKRRQVITYARSGLSGVALLLPQLAAAPAVAGTCVFSEAATALFESSLQPPAGFSLRIPALRGRAACSNAAAPRGERSAAIAHLRSLLLRRNSMQAHRAAAHSRLRLTPQRLRSLVDHHLAPPELVRRFAHRYHLTVTDDRDSGLAVTSPGATHA</sequence>
<evidence type="ECO:0000313" key="1">
    <source>
        <dbReference type="EMBL" id="GGJ88340.1"/>
    </source>
</evidence>
<evidence type="ECO:0000313" key="2">
    <source>
        <dbReference type="Proteomes" id="UP000649739"/>
    </source>
</evidence>
<gene>
    <name evidence="1" type="ORF">GCM10010123_17390</name>
</gene>
<dbReference type="SUPFAM" id="SSF51735">
    <property type="entry name" value="NAD(P)-binding Rossmann-fold domains"/>
    <property type="match status" value="1"/>
</dbReference>
<protein>
    <submittedName>
        <fullName evidence="1">Uncharacterized protein</fullName>
    </submittedName>
</protein>
<keyword evidence="2" id="KW-1185">Reference proteome</keyword>
<comment type="caution">
    <text evidence="1">The sequence shown here is derived from an EMBL/GenBank/DDBJ whole genome shotgun (WGS) entry which is preliminary data.</text>
</comment>
<dbReference type="AlphaFoldDB" id="A0A8J3B1R8"/>
<dbReference type="Proteomes" id="UP000649739">
    <property type="component" value="Unassembled WGS sequence"/>
</dbReference>
<proteinExistence type="predicted"/>
<accession>A0A8J3B1R8</accession>
<organism evidence="1 2">
    <name type="scientific">Pilimelia anulata</name>
    <dbReference type="NCBI Taxonomy" id="53371"/>
    <lineage>
        <taxon>Bacteria</taxon>
        <taxon>Bacillati</taxon>
        <taxon>Actinomycetota</taxon>
        <taxon>Actinomycetes</taxon>
        <taxon>Micromonosporales</taxon>
        <taxon>Micromonosporaceae</taxon>
        <taxon>Pilimelia</taxon>
    </lineage>
</organism>
<reference evidence="1" key="1">
    <citation type="journal article" date="2014" name="Int. J. Syst. Evol. Microbiol.">
        <title>Complete genome sequence of Corynebacterium casei LMG S-19264T (=DSM 44701T), isolated from a smear-ripened cheese.</title>
        <authorList>
            <consortium name="US DOE Joint Genome Institute (JGI-PGF)"/>
            <person name="Walter F."/>
            <person name="Albersmeier A."/>
            <person name="Kalinowski J."/>
            <person name="Ruckert C."/>
        </authorList>
    </citation>
    <scope>NUCLEOTIDE SEQUENCE</scope>
    <source>
        <strain evidence="1">JCM 3090</strain>
    </source>
</reference>